<feature type="transmembrane region" description="Helical" evidence="1">
    <location>
        <begin position="201"/>
        <end position="223"/>
    </location>
</feature>
<proteinExistence type="predicted"/>
<feature type="domain" description="Acyltransferase 3" evidence="2">
    <location>
        <begin position="15"/>
        <end position="360"/>
    </location>
</feature>
<dbReference type="PANTHER" id="PTHR23028">
    <property type="entry name" value="ACETYLTRANSFERASE"/>
    <property type="match status" value="1"/>
</dbReference>
<evidence type="ECO:0000259" key="2">
    <source>
        <dbReference type="Pfam" id="PF01757"/>
    </source>
</evidence>
<feature type="transmembrane region" description="Helical" evidence="1">
    <location>
        <begin position="318"/>
        <end position="337"/>
    </location>
</feature>
<keyword evidence="1" id="KW-0812">Transmembrane</keyword>
<feature type="transmembrane region" description="Helical" evidence="1">
    <location>
        <begin position="244"/>
        <end position="271"/>
    </location>
</feature>
<dbReference type="EMBL" id="WUQX01000001">
    <property type="protein sequence ID" value="MXP77332.1"/>
    <property type="molecule type" value="Genomic_DNA"/>
</dbReference>
<keyword evidence="3" id="KW-0808">Transferase</keyword>
<dbReference type="GO" id="GO:0000271">
    <property type="term" value="P:polysaccharide biosynthetic process"/>
    <property type="evidence" value="ECO:0007669"/>
    <property type="project" value="TreeGrafter"/>
</dbReference>
<keyword evidence="3" id="KW-0012">Acyltransferase</keyword>
<feature type="transmembrane region" description="Helical" evidence="1">
    <location>
        <begin position="143"/>
        <end position="162"/>
    </location>
</feature>
<dbReference type="Proteomes" id="UP000460412">
    <property type="component" value="Unassembled WGS sequence"/>
</dbReference>
<dbReference type="AlphaFoldDB" id="A0A7X3MJ54"/>
<feature type="transmembrane region" description="Helical" evidence="1">
    <location>
        <begin position="84"/>
        <end position="101"/>
    </location>
</feature>
<feature type="transmembrane region" description="Helical" evidence="1">
    <location>
        <begin position="113"/>
        <end position="131"/>
    </location>
</feature>
<evidence type="ECO:0000256" key="1">
    <source>
        <dbReference type="SAM" id="Phobius"/>
    </source>
</evidence>
<feature type="transmembrane region" description="Helical" evidence="1">
    <location>
        <begin position="277"/>
        <end position="297"/>
    </location>
</feature>
<keyword evidence="1" id="KW-0472">Membrane</keyword>
<keyword evidence="1" id="KW-1133">Transmembrane helix</keyword>
<evidence type="ECO:0000313" key="4">
    <source>
        <dbReference type="Proteomes" id="UP000460412"/>
    </source>
</evidence>
<feature type="transmembrane region" description="Helical" evidence="1">
    <location>
        <begin position="174"/>
        <end position="195"/>
    </location>
</feature>
<dbReference type="RefSeq" id="WP_159752578.1">
    <property type="nucleotide sequence ID" value="NZ_WUQX01000001.1"/>
</dbReference>
<dbReference type="InterPro" id="IPR002656">
    <property type="entry name" value="Acyl_transf_3_dom"/>
</dbReference>
<protein>
    <submittedName>
        <fullName evidence="3">Acyltransferase family protein</fullName>
    </submittedName>
</protein>
<comment type="caution">
    <text evidence="3">The sequence shown here is derived from an EMBL/GenBank/DDBJ whole genome shotgun (WGS) entry which is preliminary data.</text>
</comment>
<gene>
    <name evidence="3" type="ORF">GN277_18690</name>
</gene>
<dbReference type="GO" id="GO:0016747">
    <property type="term" value="F:acyltransferase activity, transferring groups other than amino-acyl groups"/>
    <property type="evidence" value="ECO:0007669"/>
    <property type="project" value="InterPro"/>
</dbReference>
<reference evidence="3 4" key="1">
    <citation type="submission" date="2019-12" db="EMBL/GenBank/DDBJ databases">
        <title>Sporaefaciens musculi gen. nov., sp. nov., a novel bacterium isolated from the caecum of an obese mouse.</title>
        <authorList>
            <person name="Rasmussen T.S."/>
            <person name="Streidl T."/>
            <person name="Hitch T.C.A."/>
            <person name="Wortmann E."/>
            <person name="Deptula P."/>
            <person name="Hansen M."/>
            <person name="Nielsen D.S."/>
            <person name="Clavel T."/>
            <person name="Vogensen F.K."/>
        </authorList>
    </citation>
    <scope>NUCLEOTIDE SEQUENCE [LARGE SCALE GENOMIC DNA]</scope>
    <source>
        <strain evidence="3 4">WCA-9-b2</strain>
    </source>
</reference>
<dbReference type="Pfam" id="PF01757">
    <property type="entry name" value="Acyl_transf_3"/>
    <property type="match status" value="1"/>
</dbReference>
<dbReference type="GO" id="GO:0016020">
    <property type="term" value="C:membrane"/>
    <property type="evidence" value="ECO:0007669"/>
    <property type="project" value="TreeGrafter"/>
</dbReference>
<accession>A0A7X3MJ54</accession>
<dbReference type="PANTHER" id="PTHR23028:SF53">
    <property type="entry name" value="ACYL_TRANSF_3 DOMAIN-CONTAINING PROTEIN"/>
    <property type="match status" value="1"/>
</dbReference>
<keyword evidence="4" id="KW-1185">Reference proteome</keyword>
<organism evidence="3 4">
    <name type="scientific">Sporofaciens musculi</name>
    <dbReference type="NCBI Taxonomy" id="2681861"/>
    <lineage>
        <taxon>Bacteria</taxon>
        <taxon>Bacillati</taxon>
        <taxon>Bacillota</taxon>
        <taxon>Clostridia</taxon>
        <taxon>Lachnospirales</taxon>
        <taxon>Lachnospiraceae</taxon>
        <taxon>Sporofaciens</taxon>
    </lineage>
</organism>
<name>A0A7X3MJ54_9FIRM</name>
<dbReference type="InterPro" id="IPR050879">
    <property type="entry name" value="Acyltransferase_3"/>
</dbReference>
<evidence type="ECO:0000313" key="3">
    <source>
        <dbReference type="EMBL" id="MXP77332.1"/>
    </source>
</evidence>
<feature type="transmembrane region" description="Helical" evidence="1">
    <location>
        <begin position="40"/>
        <end position="60"/>
    </location>
</feature>
<feature type="transmembrane region" description="Helical" evidence="1">
    <location>
        <begin position="343"/>
        <end position="363"/>
    </location>
</feature>
<sequence length="379" mass="42873">MGKETAVSSNTKIEAFQGLRTIALAGIIFYHYNNPGLSTYAAWSVSMFFMLSGYLNGISWSNGKHPPKDLKSSIFYMLRHIKKLYLLHIIMTLLCIPVSGIPEQIRQSGPSGLLFWGLVFLMSVTLTKSLYPKYYWGFNGVSWFLSAYAVISLLTPVLLHKTAHMLENKKFKTALKAIFAIWILQFSYCFLIGRTDWNVEYWIYIFPLSRLGEYMTAMIVGMFTQRVFCDACSCKDDRLSSAEAGLSLPFGKISGISGIIFGIVIAMLIFFVSIPEWLVRSVVWIIPNTVLLWSLHSSKGILTRSLSLRPLVILGNDSAYMFLIHPVIYGYFAYFGLTGSSTASRIFVMVLNYFITFALAEAFRRLTGRWSYNITKGTP</sequence>